<keyword evidence="7 8" id="KW-0472">Membrane</keyword>
<comment type="subcellular location">
    <subcellularLocation>
        <location evidence="1 8">Membrane</location>
        <topology evidence="1 8">Multi-pass membrane protein</topology>
    </subcellularLocation>
</comment>
<dbReference type="CDD" id="cd00038">
    <property type="entry name" value="CAP_ED"/>
    <property type="match status" value="1"/>
</dbReference>
<accession>A0AA41R4Q4</accession>
<dbReference type="Gene3D" id="1.25.10.10">
    <property type="entry name" value="Leucine-rich Repeat Variant"/>
    <property type="match status" value="1"/>
</dbReference>
<dbReference type="RefSeq" id="WP_246909347.1">
    <property type="nucleotide sequence ID" value="NZ_JALJRB010000014.1"/>
</dbReference>
<dbReference type="GO" id="GO:0005829">
    <property type="term" value="C:cytosol"/>
    <property type="evidence" value="ECO:0007669"/>
    <property type="project" value="TreeGrafter"/>
</dbReference>
<dbReference type="SUPFAM" id="SSF51206">
    <property type="entry name" value="cAMP-binding domain-like"/>
    <property type="match status" value="1"/>
</dbReference>
<dbReference type="PANTHER" id="PTHR24567:SF74">
    <property type="entry name" value="HTH-TYPE TRANSCRIPTIONAL REGULATOR ARCR"/>
    <property type="match status" value="1"/>
</dbReference>
<gene>
    <name evidence="10" type="ORF">MRX98_13005</name>
</gene>
<dbReference type="InterPro" id="IPR050397">
    <property type="entry name" value="Env_Response_Regulators"/>
</dbReference>
<dbReference type="CDD" id="cd06174">
    <property type="entry name" value="MFS"/>
    <property type="match status" value="1"/>
</dbReference>
<feature type="transmembrane region" description="Helical" evidence="8">
    <location>
        <begin position="16"/>
        <end position="35"/>
    </location>
</feature>
<dbReference type="SUPFAM" id="SSF48371">
    <property type="entry name" value="ARM repeat"/>
    <property type="match status" value="1"/>
</dbReference>
<evidence type="ECO:0000256" key="3">
    <source>
        <dbReference type="ARBA" id="ARBA00022692"/>
    </source>
</evidence>
<evidence type="ECO:0000256" key="4">
    <source>
        <dbReference type="ARBA" id="ARBA00022741"/>
    </source>
</evidence>
<keyword evidence="11" id="KW-1185">Reference proteome</keyword>
<evidence type="ECO:0000256" key="7">
    <source>
        <dbReference type="ARBA" id="ARBA00023136"/>
    </source>
</evidence>
<feature type="transmembrane region" description="Helical" evidence="8">
    <location>
        <begin position="391"/>
        <end position="410"/>
    </location>
</feature>
<feature type="transmembrane region" description="Helical" evidence="8">
    <location>
        <begin position="83"/>
        <end position="102"/>
    </location>
</feature>
<dbReference type="PROSITE" id="PS50042">
    <property type="entry name" value="CNMP_BINDING_3"/>
    <property type="match status" value="1"/>
</dbReference>
<evidence type="ECO:0000259" key="9">
    <source>
        <dbReference type="PROSITE" id="PS50042"/>
    </source>
</evidence>
<dbReference type="InterPro" id="IPR018488">
    <property type="entry name" value="cNMP-bd_CS"/>
</dbReference>
<evidence type="ECO:0000256" key="2">
    <source>
        <dbReference type="ARBA" id="ARBA00022448"/>
    </source>
</evidence>
<keyword evidence="3 8" id="KW-0812">Transmembrane</keyword>
<keyword evidence="4 8" id="KW-0547">Nucleotide-binding</keyword>
<evidence type="ECO:0000256" key="5">
    <source>
        <dbReference type="ARBA" id="ARBA00022840"/>
    </source>
</evidence>
<dbReference type="GO" id="GO:0005471">
    <property type="term" value="F:ATP:ADP antiporter activity"/>
    <property type="evidence" value="ECO:0007669"/>
    <property type="project" value="InterPro"/>
</dbReference>
<feature type="transmembrane region" description="Helical" evidence="8">
    <location>
        <begin position="231"/>
        <end position="254"/>
    </location>
</feature>
<keyword evidence="2 8" id="KW-0813">Transport</keyword>
<dbReference type="Gene3D" id="2.60.120.10">
    <property type="entry name" value="Jelly Rolls"/>
    <property type="match status" value="1"/>
</dbReference>
<feature type="transmembrane region" description="Helical" evidence="8">
    <location>
        <begin position="55"/>
        <end position="76"/>
    </location>
</feature>
<reference evidence="10" key="1">
    <citation type="submission" date="2022-04" db="EMBL/GenBank/DDBJ databases">
        <title>Desulfatitalea alkaliphila sp. nov., a novel anaerobic sulfate-reducing bacterium isolated from terrestrial mud volcano, Taman Peninsula, Russia.</title>
        <authorList>
            <person name="Khomyakova M.A."/>
            <person name="Merkel A.Y."/>
            <person name="Slobodkin A.I."/>
        </authorList>
    </citation>
    <scope>NUCLEOTIDE SEQUENCE</scope>
    <source>
        <strain evidence="10">M08but</strain>
    </source>
</reference>
<protein>
    <recommendedName>
        <fullName evidence="8">ADP,ATP carrier protein</fullName>
    </recommendedName>
</protein>
<dbReference type="AlphaFoldDB" id="A0AA41R4Q4"/>
<dbReference type="InterPro" id="IPR014710">
    <property type="entry name" value="RmlC-like_jellyroll"/>
</dbReference>
<feature type="transmembrane region" description="Helical" evidence="8">
    <location>
        <begin position="368"/>
        <end position="385"/>
    </location>
</feature>
<dbReference type="PROSITE" id="PS00889">
    <property type="entry name" value="CNMP_BINDING_2"/>
    <property type="match status" value="1"/>
</dbReference>
<dbReference type="PROSITE" id="PS00888">
    <property type="entry name" value="CNMP_BINDING_1"/>
    <property type="match status" value="1"/>
</dbReference>
<feature type="transmembrane region" description="Helical" evidence="8">
    <location>
        <begin position="307"/>
        <end position="329"/>
    </location>
</feature>
<dbReference type="GO" id="GO:0003700">
    <property type="term" value="F:DNA-binding transcription factor activity"/>
    <property type="evidence" value="ECO:0007669"/>
    <property type="project" value="TreeGrafter"/>
</dbReference>
<dbReference type="InterPro" id="IPR011989">
    <property type="entry name" value="ARM-like"/>
</dbReference>
<dbReference type="GO" id="GO:0016020">
    <property type="term" value="C:membrane"/>
    <property type="evidence" value="ECO:0007669"/>
    <property type="project" value="UniProtKB-SubCell"/>
</dbReference>
<evidence type="ECO:0000313" key="11">
    <source>
        <dbReference type="Proteomes" id="UP001165427"/>
    </source>
</evidence>
<proteinExistence type="inferred from homology"/>
<feature type="domain" description="Cyclic nucleotide-binding" evidence="9">
    <location>
        <begin position="950"/>
        <end position="1053"/>
    </location>
</feature>
<keyword evidence="6 8" id="KW-1133">Transmembrane helix</keyword>
<dbReference type="SMART" id="SM00100">
    <property type="entry name" value="cNMP"/>
    <property type="match status" value="1"/>
</dbReference>
<feature type="transmembrane region" description="Helical" evidence="8">
    <location>
        <begin position="108"/>
        <end position="132"/>
    </location>
</feature>
<evidence type="ECO:0000256" key="8">
    <source>
        <dbReference type="RuleBase" id="RU363121"/>
    </source>
</evidence>
<dbReference type="Pfam" id="PF03219">
    <property type="entry name" value="TLC"/>
    <property type="match status" value="1"/>
</dbReference>
<evidence type="ECO:0000256" key="1">
    <source>
        <dbReference type="ARBA" id="ARBA00004141"/>
    </source>
</evidence>
<dbReference type="EMBL" id="JALJRB010000014">
    <property type="protein sequence ID" value="MCJ8501498.1"/>
    <property type="molecule type" value="Genomic_DNA"/>
</dbReference>
<dbReference type="InterPro" id="IPR016024">
    <property type="entry name" value="ARM-type_fold"/>
</dbReference>
<organism evidence="10 11">
    <name type="scientific">Desulfatitalea alkaliphila</name>
    <dbReference type="NCBI Taxonomy" id="2929485"/>
    <lineage>
        <taxon>Bacteria</taxon>
        <taxon>Pseudomonadati</taxon>
        <taxon>Thermodesulfobacteriota</taxon>
        <taxon>Desulfobacteria</taxon>
        <taxon>Desulfobacterales</taxon>
        <taxon>Desulfosarcinaceae</taxon>
        <taxon>Desulfatitalea</taxon>
    </lineage>
</organism>
<dbReference type="SUPFAM" id="SSF103473">
    <property type="entry name" value="MFS general substrate transporter"/>
    <property type="match status" value="1"/>
</dbReference>
<evidence type="ECO:0000313" key="10">
    <source>
        <dbReference type="EMBL" id="MCJ8501498.1"/>
    </source>
</evidence>
<dbReference type="GO" id="GO:0005524">
    <property type="term" value="F:ATP binding"/>
    <property type="evidence" value="ECO:0007669"/>
    <property type="project" value="UniProtKB-KW"/>
</dbReference>
<dbReference type="InterPro" id="IPR000595">
    <property type="entry name" value="cNMP-bd_dom"/>
</dbReference>
<feature type="transmembrane region" description="Helical" evidence="8">
    <location>
        <begin position="144"/>
        <end position="170"/>
    </location>
</feature>
<comment type="similarity">
    <text evidence="8">Belongs to the ADP/ATP translocase tlc family.</text>
</comment>
<dbReference type="InterPro" id="IPR036259">
    <property type="entry name" value="MFS_trans_sf"/>
</dbReference>
<dbReference type="InterPro" id="IPR018490">
    <property type="entry name" value="cNMP-bd_dom_sf"/>
</dbReference>
<feature type="transmembrane region" description="Helical" evidence="8">
    <location>
        <begin position="176"/>
        <end position="194"/>
    </location>
</feature>
<dbReference type="Gene3D" id="1.20.1250.20">
    <property type="entry name" value="MFS general substrate transporter like domains"/>
    <property type="match status" value="1"/>
</dbReference>
<name>A0AA41R4Q4_9BACT</name>
<feature type="transmembrane region" description="Helical" evidence="8">
    <location>
        <begin position="274"/>
        <end position="295"/>
    </location>
</feature>
<dbReference type="InterPro" id="IPR004667">
    <property type="entry name" value="ADP_ATP_car_bac_type"/>
</dbReference>
<sequence length="1082" mass="121560">MRESVLHWLKLYEDEVAVFLWTAALLFFVRSSGMILNNYAETVFLKRYGIEYMPVVNMINTVVTFFITGIMAAFMSRMSGAKILFYLFVVCGLVVAAIRMSIPMGLEIIYPLLFMLKSQFELLQALLFWNLANDLFNTRQAKRLFPLLTAGGVIGLIISSFGTPLLANLLHFDNLLYVYLATTLAGAALVKGMGRQFPSIMLGDSREKGQRKRNSISEEIKRVWPLLKQSTLFKIVLVLTFMPNVVIPIMNYQFNFAVDIHFPTESGMLVFFSYFRGFLNIVSLVLLLFVGRLYGSFGLPIALMLHPLNYAVAFMAFFLSFGVFSAVYARMSTNVLRTTINMPANSILIGLFPESYRAMVRPFLRGTVVRAGLLLGSALILTSVNSYHPKFLSLVALPFVLAWFAAPMVLKKKYTSILTSLVSSNMLDIRSLEEKNPGKLFKKDIAGEALVQVFLNSTGTDAIWYAKLLKSLNVDEIDALILKTIPNQDEATQVKLVEMLSENIDYQTFKNLRAMLPASPPNLRVSIVKAMRHIQAGELKLQMDLEAFRSLMADTDPEVRGYAAACLYPYDPTTALKKISQWLASDNDHLLRSGIIAAGETAQQSNFAPQLESMIRSDRHPSLAGDILLALHKLESEHVGTLAKSLLDHPIADVRHAALSVLTIEDAETFETAIDLLGDADKRVREQAKTQIREGRYINGQQLIASLSKPNRHLRENIFNLLETLQIKNLDLYRFMEGALEQCYFFTAKAEALGRFTESQSRQLLVDHLMEKIDLTMENIFRVLAIHSGDDRMKTLRRGLFSKNNRIRGNAIELLGDSVDKRLFRMFQPLLEGFSLKRTLATGKQFFRLPTFHRVEEDLFPLLLNSRDWIEQVLALSILHTLADAGQFEAILRHTNTITEHCTSTVTPVQEAADNLLCALANKETAMEKSVMDRALTIAEKILLLRNIAIFSELSVSELGAIASVTETREYQENETVIKEGESGEEVFLIISGAVSVTKHGDGGKEIQLDTMSEGDCFGEMALFEKMTRSATIGTSEPSRFLILHKQAFNELVREYPRIALGICTALSHRLRNLQSRLAKTV</sequence>
<dbReference type="Pfam" id="PF00027">
    <property type="entry name" value="cNMP_binding"/>
    <property type="match status" value="1"/>
</dbReference>
<keyword evidence="5 8" id="KW-0067">ATP-binding</keyword>
<dbReference type="Proteomes" id="UP001165427">
    <property type="component" value="Unassembled WGS sequence"/>
</dbReference>
<comment type="caution">
    <text evidence="10">The sequence shown here is derived from an EMBL/GenBank/DDBJ whole genome shotgun (WGS) entry which is preliminary data.</text>
</comment>
<dbReference type="PANTHER" id="PTHR24567">
    <property type="entry name" value="CRP FAMILY TRANSCRIPTIONAL REGULATORY PROTEIN"/>
    <property type="match status" value="1"/>
</dbReference>
<evidence type="ECO:0000256" key="6">
    <source>
        <dbReference type="ARBA" id="ARBA00022989"/>
    </source>
</evidence>